<dbReference type="OrthoDB" id="3802925at2"/>
<name>A0A4R2QW26_9PSEU</name>
<feature type="transmembrane region" description="Helical" evidence="8">
    <location>
        <begin position="357"/>
        <end position="376"/>
    </location>
</feature>
<feature type="transmembrane region" description="Helical" evidence="8">
    <location>
        <begin position="6"/>
        <end position="24"/>
    </location>
</feature>
<feature type="transmembrane region" description="Helical" evidence="8">
    <location>
        <begin position="74"/>
        <end position="95"/>
    </location>
</feature>
<keyword evidence="5 8" id="KW-1133">Transmembrane helix</keyword>
<dbReference type="Gene3D" id="1.20.1730.10">
    <property type="entry name" value="Sodium/glucose cotransporter"/>
    <property type="match status" value="1"/>
</dbReference>
<dbReference type="GO" id="GO:0005886">
    <property type="term" value="C:plasma membrane"/>
    <property type="evidence" value="ECO:0007669"/>
    <property type="project" value="TreeGrafter"/>
</dbReference>
<evidence type="ECO:0000256" key="6">
    <source>
        <dbReference type="ARBA" id="ARBA00023136"/>
    </source>
</evidence>
<dbReference type="Proteomes" id="UP000294911">
    <property type="component" value="Unassembled WGS sequence"/>
</dbReference>
<sequence>MQTVHLAMLIGYLAVMLAIGLYFSRASKIRSGEEFLFAGRRLPRIVLIGTLLATWVGSGTVIGGANFAYNYGPLAAMIFFGGTPVGIIILYFAAAKLRKLSNHTIPELLELRFGHGVRMVGAVVILLAYVGITAYQFIGGGYIISLVTPLSAGQATALVAVVVTFLAFSGGLFSVAWTDFLSAVLIVFSLLAAVPIVLVAIGSPAEFIAQLPESSRTLSGGLDFMQLLGYFLPLLLLILADQNLYQRLAAARDAGTARKSTIGFFLASFLITIPVAILAAGASILLPKLADPDAAVLSLASEGVLPAVLGGVLLAGTLAFIVTTATSFMLSVGGNILYDVYIRHTKREVGDAARLRLHRLAVLLVAVLAYGMGQFFPTVLDLQVYSYTVYGVAVTPAVLAVLFWRRVTTFGALASMLLGTVTLLVWEFGLDKPMEWNAVVIALPAALLGLVLGSLLTKPNEERQRKLAEAMR</sequence>
<organism evidence="9 10">
    <name type="scientific">Tamaricihabitans halophyticus</name>
    <dbReference type="NCBI Taxonomy" id="1262583"/>
    <lineage>
        <taxon>Bacteria</taxon>
        <taxon>Bacillati</taxon>
        <taxon>Actinomycetota</taxon>
        <taxon>Actinomycetes</taxon>
        <taxon>Pseudonocardiales</taxon>
        <taxon>Pseudonocardiaceae</taxon>
        <taxon>Tamaricihabitans</taxon>
    </lineage>
</organism>
<evidence type="ECO:0000256" key="5">
    <source>
        <dbReference type="ARBA" id="ARBA00022989"/>
    </source>
</evidence>
<dbReference type="PANTHER" id="PTHR48086:SF7">
    <property type="entry name" value="SODIUM-SOLUTE SYMPORTER-RELATED"/>
    <property type="match status" value="1"/>
</dbReference>
<dbReference type="RefSeq" id="WP_132877050.1">
    <property type="nucleotide sequence ID" value="NZ_SLXQ01000003.1"/>
</dbReference>
<feature type="transmembrane region" description="Helical" evidence="8">
    <location>
        <begin position="261"/>
        <end position="284"/>
    </location>
</feature>
<evidence type="ECO:0000256" key="4">
    <source>
        <dbReference type="ARBA" id="ARBA00022692"/>
    </source>
</evidence>
<keyword evidence="4 8" id="KW-0812">Transmembrane</keyword>
<dbReference type="AlphaFoldDB" id="A0A4R2QW26"/>
<dbReference type="PROSITE" id="PS50283">
    <property type="entry name" value="NA_SOLUT_SYMP_3"/>
    <property type="match status" value="1"/>
</dbReference>
<feature type="transmembrane region" description="Helical" evidence="8">
    <location>
        <begin position="304"/>
        <end position="337"/>
    </location>
</feature>
<dbReference type="PANTHER" id="PTHR48086">
    <property type="entry name" value="SODIUM/PROLINE SYMPORTER-RELATED"/>
    <property type="match status" value="1"/>
</dbReference>
<evidence type="ECO:0000256" key="8">
    <source>
        <dbReference type="SAM" id="Phobius"/>
    </source>
</evidence>
<evidence type="ECO:0000256" key="3">
    <source>
        <dbReference type="ARBA" id="ARBA00022448"/>
    </source>
</evidence>
<evidence type="ECO:0000313" key="10">
    <source>
        <dbReference type="Proteomes" id="UP000294911"/>
    </source>
</evidence>
<keyword evidence="3" id="KW-0813">Transport</keyword>
<keyword evidence="10" id="KW-1185">Reference proteome</keyword>
<gene>
    <name evidence="9" type="ORF">EV191_103345</name>
</gene>
<evidence type="ECO:0000256" key="2">
    <source>
        <dbReference type="ARBA" id="ARBA00006434"/>
    </source>
</evidence>
<comment type="caution">
    <text evidence="9">The sequence shown here is derived from an EMBL/GenBank/DDBJ whole genome shotgun (WGS) entry which is preliminary data.</text>
</comment>
<protein>
    <submittedName>
        <fullName evidence="9">SSS family solute:Na+ symporter</fullName>
    </submittedName>
</protein>
<dbReference type="EMBL" id="SLXQ01000003">
    <property type="protein sequence ID" value="TCP54300.1"/>
    <property type="molecule type" value="Genomic_DNA"/>
</dbReference>
<evidence type="ECO:0000256" key="7">
    <source>
        <dbReference type="RuleBase" id="RU362091"/>
    </source>
</evidence>
<accession>A0A4R2QW26</accession>
<dbReference type="Pfam" id="PF00474">
    <property type="entry name" value="SSF"/>
    <property type="match status" value="1"/>
</dbReference>
<dbReference type="GO" id="GO:0022857">
    <property type="term" value="F:transmembrane transporter activity"/>
    <property type="evidence" value="ECO:0007669"/>
    <property type="project" value="InterPro"/>
</dbReference>
<feature type="transmembrane region" description="Helical" evidence="8">
    <location>
        <begin position="180"/>
        <end position="201"/>
    </location>
</feature>
<dbReference type="CDD" id="cd10322">
    <property type="entry name" value="SLC5sbd"/>
    <property type="match status" value="1"/>
</dbReference>
<comment type="similarity">
    <text evidence="2 7">Belongs to the sodium:solute symporter (SSF) (TC 2.A.21) family.</text>
</comment>
<feature type="transmembrane region" description="Helical" evidence="8">
    <location>
        <begin position="436"/>
        <end position="456"/>
    </location>
</feature>
<reference evidence="9 10" key="1">
    <citation type="submission" date="2019-03" db="EMBL/GenBank/DDBJ databases">
        <title>Genomic Encyclopedia of Type Strains, Phase IV (KMG-IV): sequencing the most valuable type-strain genomes for metagenomic binning, comparative biology and taxonomic classification.</title>
        <authorList>
            <person name="Goeker M."/>
        </authorList>
    </citation>
    <scope>NUCLEOTIDE SEQUENCE [LARGE SCALE GENOMIC DNA]</scope>
    <source>
        <strain evidence="9 10">DSM 45765</strain>
    </source>
</reference>
<dbReference type="InterPro" id="IPR038377">
    <property type="entry name" value="Na/Glc_symporter_sf"/>
</dbReference>
<evidence type="ECO:0000313" key="9">
    <source>
        <dbReference type="EMBL" id="TCP54300.1"/>
    </source>
</evidence>
<feature type="transmembrane region" description="Helical" evidence="8">
    <location>
        <begin position="382"/>
        <end position="403"/>
    </location>
</feature>
<feature type="transmembrane region" description="Helical" evidence="8">
    <location>
        <begin position="45"/>
        <end position="68"/>
    </location>
</feature>
<dbReference type="InterPro" id="IPR001734">
    <property type="entry name" value="Na/solute_symporter"/>
</dbReference>
<feature type="transmembrane region" description="Helical" evidence="8">
    <location>
        <begin position="221"/>
        <end position="240"/>
    </location>
</feature>
<keyword evidence="6 8" id="KW-0472">Membrane</keyword>
<comment type="subcellular location">
    <subcellularLocation>
        <location evidence="1">Membrane</location>
        <topology evidence="1">Multi-pass membrane protein</topology>
    </subcellularLocation>
</comment>
<feature type="transmembrane region" description="Helical" evidence="8">
    <location>
        <begin position="410"/>
        <end position="430"/>
    </location>
</feature>
<proteinExistence type="inferred from homology"/>
<dbReference type="InterPro" id="IPR050277">
    <property type="entry name" value="Sodium:Solute_Symporter"/>
</dbReference>
<feature type="transmembrane region" description="Helical" evidence="8">
    <location>
        <begin position="143"/>
        <end position="168"/>
    </location>
</feature>
<evidence type="ECO:0000256" key="1">
    <source>
        <dbReference type="ARBA" id="ARBA00004141"/>
    </source>
</evidence>
<feature type="transmembrane region" description="Helical" evidence="8">
    <location>
        <begin position="116"/>
        <end position="137"/>
    </location>
</feature>